<sequence>MKSTLPAISFVHGPRFLAFML</sequence>
<gene>
    <name evidence="1" type="ORF">Gogos_000834</name>
</gene>
<dbReference type="EMBL" id="JABEZY010000013">
    <property type="protein sequence ID" value="MBA0751948.1"/>
    <property type="molecule type" value="Genomic_DNA"/>
</dbReference>
<name>A0A7J9CUB5_GOSGO</name>
<dbReference type="Proteomes" id="UP000593579">
    <property type="component" value="Unassembled WGS sequence"/>
</dbReference>
<protein>
    <submittedName>
        <fullName evidence="1">Uncharacterized protein</fullName>
    </submittedName>
</protein>
<evidence type="ECO:0000313" key="2">
    <source>
        <dbReference type="Proteomes" id="UP000593579"/>
    </source>
</evidence>
<comment type="caution">
    <text evidence="1">The sequence shown here is derived from an EMBL/GenBank/DDBJ whole genome shotgun (WGS) entry which is preliminary data.</text>
</comment>
<keyword evidence="2" id="KW-1185">Reference proteome</keyword>
<proteinExistence type="predicted"/>
<reference evidence="1 2" key="1">
    <citation type="journal article" date="2019" name="Genome Biol. Evol.">
        <title>Insights into the evolution of the New World diploid cottons (Gossypium, subgenus Houzingenia) based on genome sequencing.</title>
        <authorList>
            <person name="Grover C.E."/>
            <person name="Arick M.A. 2nd"/>
            <person name="Thrash A."/>
            <person name="Conover J.L."/>
            <person name="Sanders W.S."/>
            <person name="Peterson D.G."/>
            <person name="Frelichowski J.E."/>
            <person name="Scheffler J.A."/>
            <person name="Scheffler B.E."/>
            <person name="Wendel J.F."/>
        </authorList>
    </citation>
    <scope>NUCLEOTIDE SEQUENCE [LARGE SCALE GENOMIC DNA]</scope>
    <source>
        <strain evidence="1">5</strain>
        <tissue evidence="1">Leaf</tissue>
    </source>
</reference>
<evidence type="ECO:0000313" key="1">
    <source>
        <dbReference type="EMBL" id="MBA0751948.1"/>
    </source>
</evidence>
<organism evidence="1 2">
    <name type="scientific">Gossypium gossypioides</name>
    <name type="common">Mexican cotton</name>
    <name type="synonym">Selera gossypioides</name>
    <dbReference type="NCBI Taxonomy" id="34282"/>
    <lineage>
        <taxon>Eukaryota</taxon>
        <taxon>Viridiplantae</taxon>
        <taxon>Streptophyta</taxon>
        <taxon>Embryophyta</taxon>
        <taxon>Tracheophyta</taxon>
        <taxon>Spermatophyta</taxon>
        <taxon>Magnoliopsida</taxon>
        <taxon>eudicotyledons</taxon>
        <taxon>Gunneridae</taxon>
        <taxon>Pentapetalae</taxon>
        <taxon>rosids</taxon>
        <taxon>malvids</taxon>
        <taxon>Malvales</taxon>
        <taxon>Malvaceae</taxon>
        <taxon>Malvoideae</taxon>
        <taxon>Gossypium</taxon>
    </lineage>
</organism>
<accession>A0A7J9CUB5</accession>
<dbReference type="AlphaFoldDB" id="A0A7J9CUB5"/>